<organism evidence="1 2">
    <name type="scientific">Tetrapisispora phaffii (strain ATCC 24235 / CBS 4417 / NBRC 1672 / NRRL Y-8282 / UCD 70-5)</name>
    <name type="common">Yeast</name>
    <name type="synonym">Fabospora phaffii</name>
    <dbReference type="NCBI Taxonomy" id="1071381"/>
    <lineage>
        <taxon>Eukaryota</taxon>
        <taxon>Fungi</taxon>
        <taxon>Dikarya</taxon>
        <taxon>Ascomycota</taxon>
        <taxon>Saccharomycotina</taxon>
        <taxon>Saccharomycetes</taxon>
        <taxon>Saccharomycetales</taxon>
        <taxon>Saccharomycetaceae</taxon>
        <taxon>Tetrapisispora</taxon>
    </lineage>
</organism>
<dbReference type="AlphaFoldDB" id="G8BUN8"/>
<sequence>MIRRLTKNDMRELSIAEQNKSSLTVNDTHDKLPFLRKREDTFGYREKGRGNATQHRLLDANSKIIQRAVNQNANFNSNRKMRSLKISPIKRTISTGLSQPDLSNELLYAPKLNHITSSSYEHEPSNTSILVTDKQKSIKNSIGRVRFKEEFETQDLEVTLQNITPIKNTSKDTFGLETETTKTVKKNGALSSQSSKLRLKELKREIALNCDLFYNSFIEQHIKHNAQFPGNYLKHQNNRKDKYRCNLNSDSFTKDEYSFNNSSINIGRRSISFSSIPSHSITSDTFDASADGLSNQISFNNEHNFTKEENITYVSSDGFKNDTNSPFNLSSESIREFCKEEDYWKKSIGSWFIEPLLTDSATNDPVNHLNINPNSNSFHDTSHSYIIKEMVMRSLKKTSKH</sequence>
<protein>
    <submittedName>
        <fullName evidence="1">Uncharacterized protein</fullName>
    </submittedName>
</protein>
<dbReference type="KEGG" id="tpf:TPHA_0F03440"/>
<reference evidence="1 2" key="1">
    <citation type="journal article" date="2011" name="Proc. Natl. Acad. Sci. U.S.A.">
        <title>Evolutionary erosion of yeast sex chromosomes by mating-type switching accidents.</title>
        <authorList>
            <person name="Gordon J.L."/>
            <person name="Armisen D."/>
            <person name="Proux-Wera E."/>
            <person name="Oheigeartaigh S.S."/>
            <person name="Byrne K.P."/>
            <person name="Wolfe K.H."/>
        </authorList>
    </citation>
    <scope>NUCLEOTIDE SEQUENCE [LARGE SCALE GENOMIC DNA]</scope>
    <source>
        <strain evidence="2">ATCC 24235 / CBS 4417 / NBRC 1672 / NRRL Y-8282 / UCD 70-5</strain>
    </source>
</reference>
<dbReference type="RefSeq" id="XP_003686258.1">
    <property type="nucleotide sequence ID" value="XM_003686210.1"/>
</dbReference>
<dbReference type="eggNOG" id="ENOG502SY48">
    <property type="taxonomic scope" value="Eukaryota"/>
</dbReference>
<dbReference type="OMA" id="ISAYPAN"/>
<accession>G8BUN8</accession>
<dbReference type="EMBL" id="HE612861">
    <property type="protein sequence ID" value="CCE63824.1"/>
    <property type="molecule type" value="Genomic_DNA"/>
</dbReference>
<evidence type="ECO:0000313" key="1">
    <source>
        <dbReference type="EMBL" id="CCE63824.1"/>
    </source>
</evidence>
<name>G8BUN8_TETPH</name>
<keyword evidence="2" id="KW-1185">Reference proteome</keyword>
<proteinExistence type="predicted"/>
<dbReference type="HOGENOM" id="CLU_687313_0_0_1"/>
<dbReference type="Proteomes" id="UP000005666">
    <property type="component" value="Chromosome 6"/>
</dbReference>
<gene>
    <name evidence="1" type="primary">TPHA0F03440</name>
    <name evidence="1" type="ordered locus">TPHA_0F03440</name>
</gene>
<evidence type="ECO:0000313" key="2">
    <source>
        <dbReference type="Proteomes" id="UP000005666"/>
    </source>
</evidence>
<dbReference type="GeneID" id="11535511"/>